<dbReference type="InterPro" id="IPR012677">
    <property type="entry name" value="Nucleotide-bd_a/b_plait_sf"/>
</dbReference>
<dbReference type="SMART" id="SM00356">
    <property type="entry name" value="ZnF_C3H1"/>
    <property type="match status" value="1"/>
</dbReference>
<feature type="compositionally biased region" description="Basic and acidic residues" evidence="4">
    <location>
        <begin position="75"/>
        <end position="86"/>
    </location>
</feature>
<name>A0A314KQM8_NICAT</name>
<dbReference type="SMR" id="A0A314KQM8"/>
<evidence type="ECO:0000256" key="1">
    <source>
        <dbReference type="ARBA" id="ARBA00022884"/>
    </source>
</evidence>
<reference evidence="7" key="1">
    <citation type="submission" date="2016-11" db="EMBL/GenBank/DDBJ databases">
        <title>The genome of Nicotiana attenuata.</title>
        <authorList>
            <person name="Xu S."/>
            <person name="Brockmoeller T."/>
            <person name="Gaquerel E."/>
            <person name="Navarro A."/>
            <person name="Kuhl H."/>
            <person name="Gase K."/>
            <person name="Ling Z."/>
            <person name="Zhou W."/>
            <person name="Kreitzer C."/>
            <person name="Stanke M."/>
            <person name="Tang H."/>
            <person name="Lyons E."/>
            <person name="Pandey P."/>
            <person name="Pandey S.P."/>
            <person name="Timmermann B."/>
            <person name="Baldwin I.T."/>
        </authorList>
    </citation>
    <scope>NUCLEOTIDE SEQUENCE [LARGE SCALE GENOMIC DNA]</scope>
    <source>
        <strain evidence="7">UT</strain>
    </source>
</reference>
<keyword evidence="3" id="KW-0862">Zinc</keyword>
<feature type="compositionally biased region" description="Polar residues" evidence="4">
    <location>
        <begin position="402"/>
        <end position="414"/>
    </location>
</feature>
<feature type="region of interest" description="Disordered" evidence="4">
    <location>
        <begin position="635"/>
        <end position="696"/>
    </location>
</feature>
<dbReference type="OrthoDB" id="443401at2759"/>
<dbReference type="STRING" id="49451.A0A314KQM8"/>
<protein>
    <submittedName>
        <fullName evidence="7">Zinc finger ccch domain-containing protein 41</fullName>
    </submittedName>
</protein>
<dbReference type="GO" id="GO:0005634">
    <property type="term" value="C:nucleus"/>
    <property type="evidence" value="ECO:0007669"/>
    <property type="project" value="TreeGrafter"/>
</dbReference>
<feature type="domain" description="RRM" evidence="5">
    <location>
        <begin position="444"/>
        <end position="516"/>
    </location>
</feature>
<evidence type="ECO:0000259" key="6">
    <source>
        <dbReference type="PROSITE" id="PS50103"/>
    </source>
</evidence>
<feature type="region of interest" description="Disordered" evidence="4">
    <location>
        <begin position="828"/>
        <end position="878"/>
    </location>
</feature>
<proteinExistence type="predicted"/>
<dbReference type="EMBL" id="MJEQ01001229">
    <property type="protein sequence ID" value="OIT31630.1"/>
    <property type="molecule type" value="Genomic_DNA"/>
</dbReference>
<organism evidence="7 8">
    <name type="scientific">Nicotiana attenuata</name>
    <name type="common">Coyote tobacco</name>
    <dbReference type="NCBI Taxonomy" id="49451"/>
    <lineage>
        <taxon>Eukaryota</taxon>
        <taxon>Viridiplantae</taxon>
        <taxon>Streptophyta</taxon>
        <taxon>Embryophyta</taxon>
        <taxon>Tracheophyta</taxon>
        <taxon>Spermatophyta</taxon>
        <taxon>Magnoliopsida</taxon>
        <taxon>eudicotyledons</taxon>
        <taxon>Gunneridae</taxon>
        <taxon>Pentapetalae</taxon>
        <taxon>asterids</taxon>
        <taxon>lamiids</taxon>
        <taxon>Solanales</taxon>
        <taxon>Solanaceae</taxon>
        <taxon>Nicotianoideae</taxon>
        <taxon>Nicotianeae</taxon>
        <taxon>Nicotiana</taxon>
    </lineage>
</organism>
<dbReference type="PROSITE" id="PS50103">
    <property type="entry name" value="ZF_C3H1"/>
    <property type="match status" value="1"/>
</dbReference>
<dbReference type="Gene3D" id="3.30.70.330">
    <property type="match status" value="1"/>
</dbReference>
<feature type="region of interest" description="Disordered" evidence="4">
    <location>
        <begin position="1"/>
        <end position="102"/>
    </location>
</feature>
<accession>A0A314KQM8</accession>
<dbReference type="InterPro" id="IPR045137">
    <property type="entry name" value="RBM26/27"/>
</dbReference>
<evidence type="ECO:0000256" key="4">
    <source>
        <dbReference type="SAM" id="MobiDB-lite"/>
    </source>
</evidence>
<feature type="compositionally biased region" description="Low complexity" evidence="4">
    <location>
        <begin position="422"/>
        <end position="431"/>
    </location>
</feature>
<dbReference type="InterPro" id="IPR000504">
    <property type="entry name" value="RRM_dom"/>
</dbReference>
<dbReference type="CDD" id="cd12257">
    <property type="entry name" value="RRM1_RBM26_like"/>
    <property type="match status" value="1"/>
</dbReference>
<feature type="region of interest" description="Disordered" evidence="4">
    <location>
        <begin position="402"/>
        <end position="439"/>
    </location>
</feature>
<gene>
    <name evidence="7" type="ORF">A4A49_10470</name>
</gene>
<feature type="domain" description="C3H1-type" evidence="6">
    <location>
        <begin position="209"/>
        <end position="237"/>
    </location>
</feature>
<sequence length="878" mass="95415">MELKVSSPKPVFSTSDCNSDPEEKEISEDDDDDRNHKHRRKDTRSQSTETEALEPALRRPFRKRNKPFENGHPYQEGDSHSSDTRFGKRRGMGSFSRTPSDSYQMMRLNQSLSGHAAPGRGRGRESGAWGPCESRFSTIDIASQFVPQGPINPLLYTGRGPQNVSSGQGASWNAFGIVPGIPNGGLDTLHTLGLQGRLRTSLNPAMSMGIPRQRCRDFEERGFCLRGDMCPLEHGVNRIVVEDVQSLSKFNLPVSLPGAHTLGPATAQGPLPAISPSSSLANKALHNKSINPPVIDNGLGLTDTFGGGSVSGGADFYDPDQPLWSNDHPENSAALLDVNRSKIDDTGPMLDADSSDQDQVALCDGFKLERLVRDAGAASGSQSVWERTSRSKHKLQSFNSTQGINRHGKQTNVDTIDPQMVESSSEPQSSSGRNMRKPSQKALRTLFVSGVPQKDNKPEALLSHFQKFGEVIDIYIPMNGERAFVQFSKREEAEAALKAPDAVMGNRFIKLFWANRDSIMDNGTSGSSIFPLAPRGGTPSTVPPHLLFPHKRKDNLQTVAGKTAEQACGSVTVAPLATSDLPKPVAQNGLKTTPPLKKKLETLELLKEEMRKKQEMLEQKRNEFRRKLDKLEKQAVGVKDEAAPDQAMNKPKGGGTVSNSGKVENSSPVEPSNTVSSPPSEATPDSSRSTENAEPTCSKLSLTVAMHEASNLKQSIRPLAPVGAPFILNRYKLDNRPTTFKILPPLPSALANVDVLKEHFSTFGDPPSVELEDLEPKDCNDGSEVQNTSARISFRSRRSAERAFLNGKSWQGQILQLMWVQSSNPAKDVGVGENVTPASKQPSDANGQSNARNGVAGLPEGSVAGNHEPDNQGRREDE</sequence>
<dbReference type="PANTHER" id="PTHR14398">
    <property type="entry name" value="RNA RECOGNITION RRM/RNP DOMAIN"/>
    <property type="match status" value="1"/>
</dbReference>
<dbReference type="SUPFAM" id="SSF54928">
    <property type="entry name" value="RNA-binding domain, RBD"/>
    <property type="match status" value="1"/>
</dbReference>
<dbReference type="FunFam" id="3.30.70.330:FF:000719">
    <property type="entry name" value="Predicted protein"/>
    <property type="match status" value="1"/>
</dbReference>
<dbReference type="Proteomes" id="UP000187609">
    <property type="component" value="Unassembled WGS sequence"/>
</dbReference>
<keyword evidence="1 2" id="KW-0694">RNA-binding</keyword>
<feature type="compositionally biased region" description="Polar residues" evidence="4">
    <location>
        <begin position="836"/>
        <end position="852"/>
    </location>
</feature>
<evidence type="ECO:0000313" key="8">
    <source>
        <dbReference type="Proteomes" id="UP000187609"/>
    </source>
</evidence>
<evidence type="ECO:0000256" key="2">
    <source>
        <dbReference type="PROSITE-ProRule" id="PRU00176"/>
    </source>
</evidence>
<evidence type="ECO:0000259" key="5">
    <source>
        <dbReference type="PROSITE" id="PS50102"/>
    </source>
</evidence>
<feature type="compositionally biased region" description="Acidic residues" evidence="4">
    <location>
        <begin position="19"/>
        <end position="32"/>
    </location>
</feature>
<dbReference type="Gramene" id="OIT31630">
    <property type="protein sequence ID" value="OIT31630"/>
    <property type="gene ID" value="A4A49_10470"/>
</dbReference>
<dbReference type="InterPro" id="IPR000571">
    <property type="entry name" value="Znf_CCCH"/>
</dbReference>
<dbReference type="GO" id="GO:0003723">
    <property type="term" value="F:RNA binding"/>
    <property type="evidence" value="ECO:0007669"/>
    <property type="project" value="UniProtKB-UniRule"/>
</dbReference>
<dbReference type="KEGG" id="nau:109208433"/>
<evidence type="ECO:0000313" key="7">
    <source>
        <dbReference type="EMBL" id="OIT31630.1"/>
    </source>
</evidence>
<dbReference type="InterPro" id="IPR035979">
    <property type="entry name" value="RBD_domain_sf"/>
</dbReference>
<evidence type="ECO:0000256" key="3">
    <source>
        <dbReference type="PROSITE-ProRule" id="PRU00723"/>
    </source>
</evidence>
<dbReference type="Pfam" id="PF00076">
    <property type="entry name" value="RRM_1"/>
    <property type="match status" value="1"/>
</dbReference>
<comment type="caution">
    <text evidence="7">The sequence shown here is derived from an EMBL/GenBank/DDBJ whole genome shotgun (WGS) entry which is preliminary data.</text>
</comment>
<dbReference type="SMART" id="SM00360">
    <property type="entry name" value="RRM"/>
    <property type="match status" value="1"/>
</dbReference>
<dbReference type="GO" id="GO:0008270">
    <property type="term" value="F:zinc ion binding"/>
    <property type="evidence" value="ECO:0007669"/>
    <property type="project" value="UniProtKB-KW"/>
</dbReference>
<keyword evidence="3" id="KW-0863">Zinc-finger</keyword>
<dbReference type="PANTHER" id="PTHR14398:SF7">
    <property type="entry name" value="ZINC FINGER CCCH DOMAIN-CONTAINING PROTEIN 41-LIKE"/>
    <property type="match status" value="1"/>
</dbReference>
<dbReference type="PROSITE" id="PS50102">
    <property type="entry name" value="RRM"/>
    <property type="match status" value="1"/>
</dbReference>
<feature type="zinc finger region" description="C3H1-type" evidence="3">
    <location>
        <begin position="209"/>
        <end position="237"/>
    </location>
</feature>
<keyword evidence="8" id="KW-1185">Reference proteome</keyword>
<dbReference type="AlphaFoldDB" id="A0A314KQM8"/>
<feature type="compositionally biased region" description="Basic and acidic residues" evidence="4">
    <location>
        <begin position="867"/>
        <end position="878"/>
    </location>
</feature>
<keyword evidence="3" id="KW-0479">Metal-binding</keyword>
<feature type="compositionally biased region" description="Polar residues" evidence="4">
    <location>
        <begin position="657"/>
        <end position="696"/>
    </location>
</feature>